<organism evidence="1 2">
    <name type="scientific">Blyttiomyces helicus</name>
    <dbReference type="NCBI Taxonomy" id="388810"/>
    <lineage>
        <taxon>Eukaryota</taxon>
        <taxon>Fungi</taxon>
        <taxon>Fungi incertae sedis</taxon>
        <taxon>Chytridiomycota</taxon>
        <taxon>Chytridiomycota incertae sedis</taxon>
        <taxon>Chytridiomycetes</taxon>
        <taxon>Chytridiomycetes incertae sedis</taxon>
        <taxon>Blyttiomyces</taxon>
    </lineage>
</organism>
<evidence type="ECO:0000313" key="2">
    <source>
        <dbReference type="Proteomes" id="UP000269721"/>
    </source>
</evidence>
<proteinExistence type="predicted"/>
<keyword evidence="2" id="KW-1185">Reference proteome</keyword>
<dbReference type="Proteomes" id="UP000269721">
    <property type="component" value="Unassembled WGS sequence"/>
</dbReference>
<dbReference type="OrthoDB" id="14833at2759"/>
<dbReference type="AlphaFoldDB" id="A0A4P9VV30"/>
<evidence type="ECO:0000313" key="1">
    <source>
        <dbReference type="EMBL" id="RKO82972.1"/>
    </source>
</evidence>
<gene>
    <name evidence="1" type="ORF">BDK51DRAFT_49885</name>
</gene>
<reference evidence="2" key="1">
    <citation type="journal article" date="2018" name="Nat. Microbiol.">
        <title>Leveraging single-cell genomics to expand the fungal tree of life.</title>
        <authorList>
            <person name="Ahrendt S.R."/>
            <person name="Quandt C.A."/>
            <person name="Ciobanu D."/>
            <person name="Clum A."/>
            <person name="Salamov A."/>
            <person name="Andreopoulos B."/>
            <person name="Cheng J.F."/>
            <person name="Woyke T."/>
            <person name="Pelin A."/>
            <person name="Henrissat B."/>
            <person name="Reynolds N.K."/>
            <person name="Benny G.L."/>
            <person name="Smith M.E."/>
            <person name="James T.Y."/>
            <person name="Grigoriev I.V."/>
        </authorList>
    </citation>
    <scope>NUCLEOTIDE SEQUENCE [LARGE SCALE GENOMIC DNA]</scope>
</reference>
<accession>A0A4P9VV30</accession>
<dbReference type="EMBL" id="ML001837">
    <property type="protein sequence ID" value="RKO82972.1"/>
    <property type="molecule type" value="Genomic_DNA"/>
</dbReference>
<protein>
    <submittedName>
        <fullName evidence="1">Uncharacterized protein</fullName>
    </submittedName>
</protein>
<sequence>MSIPVVSPVTADFEKMKLADPTTADSTLVDAGVAEDVEISEGTSKIKFLLGIMKKLVGVKDLASMRLSLPGTLMKPESNLEFWSYMDRPDLFVT</sequence>
<name>A0A4P9VV30_9FUNG</name>